<evidence type="ECO:0000259" key="1">
    <source>
        <dbReference type="PROSITE" id="PS51704"/>
    </source>
</evidence>
<dbReference type="InterPro" id="IPR017946">
    <property type="entry name" value="PLC-like_Pdiesterase_TIM-brl"/>
</dbReference>
<accession>A0A9P3PEY2</accession>
<dbReference type="PANTHER" id="PTHR43805:SF1">
    <property type="entry name" value="GP-PDE DOMAIN-CONTAINING PROTEIN"/>
    <property type="match status" value="1"/>
</dbReference>
<proteinExistence type="predicted"/>
<comment type="caution">
    <text evidence="2">The sequence shown here is derived from an EMBL/GenBank/DDBJ whole genome shotgun (WGS) entry which is preliminary data.</text>
</comment>
<name>A0A9P3PEY2_LYOSH</name>
<evidence type="ECO:0000313" key="2">
    <source>
        <dbReference type="EMBL" id="GLB34202.1"/>
    </source>
</evidence>
<dbReference type="Gene3D" id="3.20.20.190">
    <property type="entry name" value="Phosphatidylinositol (PI) phosphodiesterase"/>
    <property type="match status" value="1"/>
</dbReference>
<reference evidence="2" key="1">
    <citation type="submission" date="2022-07" db="EMBL/GenBank/DDBJ databases">
        <title>The genome of Lyophyllum shimeji provides insight into the initial evolution of ectomycorrhizal fungal genome.</title>
        <authorList>
            <person name="Kobayashi Y."/>
            <person name="Shibata T."/>
            <person name="Hirakawa H."/>
            <person name="Shigenobu S."/>
            <person name="Nishiyama T."/>
            <person name="Yamada A."/>
            <person name="Hasebe M."/>
            <person name="Kawaguchi M."/>
        </authorList>
    </citation>
    <scope>NUCLEOTIDE SEQUENCE</scope>
    <source>
        <strain evidence="2">AT787</strain>
    </source>
</reference>
<gene>
    <name evidence="2" type="ORF">LshimejAT787_0110860</name>
</gene>
<organism evidence="2 3">
    <name type="scientific">Lyophyllum shimeji</name>
    <name type="common">Hon-shimeji</name>
    <name type="synonym">Tricholoma shimeji</name>
    <dbReference type="NCBI Taxonomy" id="47721"/>
    <lineage>
        <taxon>Eukaryota</taxon>
        <taxon>Fungi</taxon>
        <taxon>Dikarya</taxon>
        <taxon>Basidiomycota</taxon>
        <taxon>Agaricomycotina</taxon>
        <taxon>Agaricomycetes</taxon>
        <taxon>Agaricomycetidae</taxon>
        <taxon>Agaricales</taxon>
        <taxon>Tricholomatineae</taxon>
        <taxon>Lyophyllaceae</taxon>
        <taxon>Lyophyllum</taxon>
    </lineage>
</organism>
<dbReference type="EMBL" id="BRPK01000001">
    <property type="protein sequence ID" value="GLB34202.1"/>
    <property type="molecule type" value="Genomic_DNA"/>
</dbReference>
<dbReference type="Pfam" id="PF03009">
    <property type="entry name" value="GDPD"/>
    <property type="match status" value="1"/>
</dbReference>
<evidence type="ECO:0000313" key="3">
    <source>
        <dbReference type="Proteomes" id="UP001063166"/>
    </source>
</evidence>
<dbReference type="GO" id="GO:0008081">
    <property type="term" value="F:phosphoric diester hydrolase activity"/>
    <property type="evidence" value="ECO:0007669"/>
    <property type="project" value="InterPro"/>
</dbReference>
<dbReference type="PROSITE" id="PS51704">
    <property type="entry name" value="GP_PDE"/>
    <property type="match status" value="1"/>
</dbReference>
<dbReference type="OrthoDB" id="1058301at2759"/>
<dbReference type="CDD" id="cd08570">
    <property type="entry name" value="GDPD_YPL206cp_fungi"/>
    <property type="match status" value="1"/>
</dbReference>
<keyword evidence="3" id="KW-1185">Reference proteome</keyword>
<dbReference type="SUPFAM" id="SSF51695">
    <property type="entry name" value="PLC-like phosphodiesterases"/>
    <property type="match status" value="1"/>
</dbReference>
<dbReference type="GO" id="GO:0006629">
    <property type="term" value="P:lipid metabolic process"/>
    <property type="evidence" value="ECO:0007669"/>
    <property type="project" value="InterPro"/>
</dbReference>
<dbReference type="Proteomes" id="UP001063166">
    <property type="component" value="Unassembled WGS sequence"/>
</dbReference>
<sequence>MCAVFTITQGGADALSGSWLKGKLLKRVIEDGSGRVESATTTTRNLRQMSALVLTSIPRPPLPRPLSFMALSKARSVPKAAAPRVLPDCWGHRGASARFPENTLASFEAAIRDGAEGIESDVHVSADNVVVMFHDPALERTTDSTGQIRERNWHGEKGMQHVRTIKEPKQAIPTFAETVALLMRPENQHVKFNVDVKVQNDPDRLFKLMHEIIAAQPEWETVLAPRILLGLWHPRFLAFAKARLPYCRRSYIGDSPYIARKYFWADCDAFSMSFGAMTSADGQKFRAECKAAGKKLMVWTVNKPDHMMEAVRWEVNVIITDFTKTWLDMRSALETDYEKIGSQYGRIFLWTTPKFYTPFLIANSKQAKTYLERIAGPFDAIALPPAIKTEA</sequence>
<dbReference type="InterPro" id="IPR030395">
    <property type="entry name" value="GP_PDE_dom"/>
</dbReference>
<protein>
    <submittedName>
        <fullName evidence="2">Glycerophosphoryl diester phosphodiesterase</fullName>
    </submittedName>
</protein>
<feature type="domain" description="GP-PDE" evidence="1">
    <location>
        <begin position="87"/>
        <end position="330"/>
    </location>
</feature>
<dbReference type="PANTHER" id="PTHR43805">
    <property type="entry name" value="GLYCEROPHOSPHORYL DIESTER PHOSPHODIESTERASE"/>
    <property type="match status" value="1"/>
</dbReference>
<dbReference type="AlphaFoldDB" id="A0A9P3PEY2"/>